<comment type="cofactor">
    <cofactor evidence="1">
        <name>Mg(2+)</name>
        <dbReference type="ChEBI" id="CHEBI:18420"/>
    </cofactor>
</comment>
<name>A0ABY4GR30_9BACI</name>
<dbReference type="PANTHER" id="PTHR31609:SF1">
    <property type="entry name" value="CARBOHYDRATE DEACETYLASE"/>
    <property type="match status" value="1"/>
</dbReference>
<evidence type="ECO:0000313" key="6">
    <source>
        <dbReference type="EMBL" id="UOQ86719.1"/>
    </source>
</evidence>
<keyword evidence="2" id="KW-0479">Metal-binding</keyword>
<protein>
    <submittedName>
        <fullName evidence="6">Chitin disaccharide deacetylase</fullName>
        <ecNumber evidence="6">3.5.1.105</ecNumber>
    </submittedName>
</protein>
<dbReference type="CDD" id="cd10803">
    <property type="entry name" value="YdjC_EF3048_like"/>
    <property type="match status" value="1"/>
</dbReference>
<dbReference type="EMBL" id="CP095071">
    <property type="protein sequence ID" value="UOQ86719.1"/>
    <property type="molecule type" value="Genomic_DNA"/>
</dbReference>
<keyword evidence="7" id="KW-1185">Reference proteome</keyword>
<dbReference type="Gene3D" id="3.20.20.370">
    <property type="entry name" value="Glycoside hydrolase/deacetylase"/>
    <property type="match status" value="1"/>
</dbReference>
<keyword evidence="5" id="KW-0119">Carbohydrate metabolism</keyword>
<evidence type="ECO:0000313" key="7">
    <source>
        <dbReference type="Proteomes" id="UP000831537"/>
    </source>
</evidence>
<gene>
    <name evidence="6" type="primary">chbG</name>
    <name evidence="6" type="ORF">MUN87_07475</name>
</gene>
<dbReference type="PANTHER" id="PTHR31609">
    <property type="entry name" value="YDJC DEACETYLASE FAMILY MEMBER"/>
    <property type="match status" value="1"/>
</dbReference>
<dbReference type="InterPro" id="IPR011330">
    <property type="entry name" value="Glyco_hydro/deAcase_b/a-brl"/>
</dbReference>
<dbReference type="GO" id="GO:0036311">
    <property type="term" value="F:chitin disaccharide deacetylase activity"/>
    <property type="evidence" value="ECO:0007669"/>
    <property type="project" value="UniProtKB-EC"/>
</dbReference>
<dbReference type="EC" id="3.5.1.105" evidence="6"/>
<dbReference type="InterPro" id="IPR006879">
    <property type="entry name" value="YdjC-like"/>
</dbReference>
<dbReference type="InterPro" id="IPR022948">
    <property type="entry name" value="COD_ChbG_bac"/>
</dbReference>
<proteinExistence type="predicted"/>
<dbReference type="RefSeq" id="WP_244747082.1">
    <property type="nucleotide sequence ID" value="NZ_CP095071.1"/>
</dbReference>
<organism evidence="6 7">
    <name type="scientific">Gracilibacillus salinarum</name>
    <dbReference type="NCBI Taxonomy" id="2932255"/>
    <lineage>
        <taxon>Bacteria</taxon>
        <taxon>Bacillati</taxon>
        <taxon>Bacillota</taxon>
        <taxon>Bacilli</taxon>
        <taxon>Bacillales</taxon>
        <taxon>Bacillaceae</taxon>
        <taxon>Gracilibacillus</taxon>
    </lineage>
</organism>
<dbReference type="Pfam" id="PF04794">
    <property type="entry name" value="YdjC"/>
    <property type="match status" value="1"/>
</dbReference>
<evidence type="ECO:0000256" key="4">
    <source>
        <dbReference type="ARBA" id="ARBA00022842"/>
    </source>
</evidence>
<dbReference type="NCBIfam" id="NF002559">
    <property type="entry name" value="PRK02134.1"/>
    <property type="match status" value="1"/>
</dbReference>
<keyword evidence="4" id="KW-0460">Magnesium</keyword>
<keyword evidence="3 6" id="KW-0378">Hydrolase</keyword>
<dbReference type="Proteomes" id="UP000831537">
    <property type="component" value="Chromosome"/>
</dbReference>
<evidence type="ECO:0000256" key="5">
    <source>
        <dbReference type="ARBA" id="ARBA00023277"/>
    </source>
</evidence>
<evidence type="ECO:0000256" key="2">
    <source>
        <dbReference type="ARBA" id="ARBA00022723"/>
    </source>
</evidence>
<dbReference type="SUPFAM" id="SSF88713">
    <property type="entry name" value="Glycoside hydrolase/deacetylase"/>
    <property type="match status" value="1"/>
</dbReference>
<accession>A0ABY4GR30</accession>
<reference evidence="6 7" key="1">
    <citation type="submission" date="2022-04" db="EMBL/GenBank/DDBJ databases">
        <title>Gracilibacillus sp. isolated from saltern.</title>
        <authorList>
            <person name="Won M."/>
            <person name="Lee C.-M."/>
            <person name="Woen H.-Y."/>
            <person name="Kwon S.-W."/>
        </authorList>
    </citation>
    <scope>NUCLEOTIDE SEQUENCE [LARGE SCALE GENOMIC DNA]</scope>
    <source>
        <strain evidence="6 7">SSPM10-3</strain>
    </source>
</reference>
<evidence type="ECO:0000256" key="1">
    <source>
        <dbReference type="ARBA" id="ARBA00001946"/>
    </source>
</evidence>
<sequence>MDILFNADDFGLSKGVTDGIVEAHLNGVVSSTTLMMNTKATEYAVTLAKQTPSLNVGLHLVLTWGKPLRNDLLGLTKSNGDFKYSKFFLQESLTDQDAIKLEWQAQIEAFLQTGLPLHHLDSHHHIHGWEPLQPIILELAQYYQVPVRYVPSLRATPEILLTADLYTNFYGEGVSLDIFEKLRQSEASTIEVMTHPGYVDQDLKDASSYQYMREKELDTLCQLKCPDWATII</sequence>
<evidence type="ECO:0000256" key="3">
    <source>
        <dbReference type="ARBA" id="ARBA00022801"/>
    </source>
</evidence>